<feature type="signal peptide" evidence="1">
    <location>
        <begin position="1"/>
        <end position="17"/>
    </location>
</feature>
<organism evidence="2 3">
    <name type="scientific">Mesorhabditis belari</name>
    <dbReference type="NCBI Taxonomy" id="2138241"/>
    <lineage>
        <taxon>Eukaryota</taxon>
        <taxon>Metazoa</taxon>
        <taxon>Ecdysozoa</taxon>
        <taxon>Nematoda</taxon>
        <taxon>Chromadorea</taxon>
        <taxon>Rhabditida</taxon>
        <taxon>Rhabditina</taxon>
        <taxon>Rhabditomorpha</taxon>
        <taxon>Rhabditoidea</taxon>
        <taxon>Rhabditidae</taxon>
        <taxon>Mesorhabditinae</taxon>
        <taxon>Mesorhabditis</taxon>
    </lineage>
</organism>
<feature type="chain" id="PRO_5042143982" evidence="1">
    <location>
        <begin position="18"/>
        <end position="196"/>
    </location>
</feature>
<evidence type="ECO:0000313" key="2">
    <source>
        <dbReference type="Proteomes" id="UP000887575"/>
    </source>
</evidence>
<dbReference type="Proteomes" id="UP000887575">
    <property type="component" value="Unassembled WGS sequence"/>
</dbReference>
<sequence length="196" mass="22730">MRALFLLLSSMIARLLAEHGFCVDYIKCMEILEEKQRHCLTLEENLRLRQSTSCSRRRWEIKLELNGLHMRRAELARDCVQKSIDIAEEGEKTLDRDTLEKCESLSRKFFFAPGVGRTSASIKERKKRSASKKKAFNNSRKSRAADCRIETKQWHKQCSALARCCPQTQECKAVTLSIMDQINDERAKLQSLKDEC</sequence>
<evidence type="ECO:0000313" key="3">
    <source>
        <dbReference type="WBParaSite" id="MBELARI_LOCUS21428"/>
    </source>
</evidence>
<evidence type="ECO:0000256" key="1">
    <source>
        <dbReference type="SAM" id="SignalP"/>
    </source>
</evidence>
<keyword evidence="1" id="KW-0732">Signal</keyword>
<keyword evidence="2" id="KW-1185">Reference proteome</keyword>
<dbReference type="WBParaSite" id="MBELARI_LOCUS21428">
    <property type="protein sequence ID" value="MBELARI_LOCUS21428"/>
    <property type="gene ID" value="MBELARI_LOCUS21428"/>
</dbReference>
<name>A0AAF3F4Y1_9BILA</name>
<proteinExistence type="predicted"/>
<dbReference type="AlphaFoldDB" id="A0AAF3F4Y1"/>
<protein>
    <submittedName>
        <fullName evidence="3">Uncharacterized protein</fullName>
    </submittedName>
</protein>
<reference evidence="3" key="1">
    <citation type="submission" date="2024-02" db="UniProtKB">
        <authorList>
            <consortium name="WormBaseParasite"/>
        </authorList>
    </citation>
    <scope>IDENTIFICATION</scope>
</reference>
<accession>A0AAF3F4Y1</accession>